<dbReference type="Proteomes" id="UP000054538">
    <property type="component" value="Unassembled WGS sequence"/>
</dbReference>
<evidence type="ECO:0000313" key="3">
    <source>
        <dbReference type="Proteomes" id="UP000054538"/>
    </source>
</evidence>
<reference evidence="3" key="2">
    <citation type="submission" date="2015-01" db="EMBL/GenBank/DDBJ databases">
        <title>Evolutionary Origins and Diversification of the Mycorrhizal Mutualists.</title>
        <authorList>
            <consortium name="DOE Joint Genome Institute"/>
            <consortium name="Mycorrhizal Genomics Consortium"/>
            <person name="Kohler A."/>
            <person name="Kuo A."/>
            <person name="Nagy L.G."/>
            <person name="Floudas D."/>
            <person name="Copeland A."/>
            <person name="Barry K.W."/>
            <person name="Cichocki N."/>
            <person name="Veneault-Fourrey C."/>
            <person name="LaButti K."/>
            <person name="Lindquist E.A."/>
            <person name="Lipzen A."/>
            <person name="Lundell T."/>
            <person name="Morin E."/>
            <person name="Murat C."/>
            <person name="Riley R."/>
            <person name="Ohm R."/>
            <person name="Sun H."/>
            <person name="Tunlid A."/>
            <person name="Henrissat B."/>
            <person name="Grigoriev I.V."/>
            <person name="Hibbett D.S."/>
            <person name="Martin F."/>
        </authorList>
    </citation>
    <scope>NUCLEOTIDE SEQUENCE [LARGE SCALE GENOMIC DNA]</scope>
    <source>
        <strain evidence="3">Ve08.2h10</strain>
    </source>
</reference>
<evidence type="ECO:0000256" key="1">
    <source>
        <dbReference type="SAM" id="MobiDB-lite"/>
    </source>
</evidence>
<dbReference type="InParanoid" id="A0A0D0CS60"/>
<feature type="region of interest" description="Disordered" evidence="1">
    <location>
        <begin position="1"/>
        <end position="20"/>
    </location>
</feature>
<evidence type="ECO:0000313" key="2">
    <source>
        <dbReference type="EMBL" id="KIK73711.1"/>
    </source>
</evidence>
<gene>
    <name evidence="2" type="ORF">PAXRUDRAFT_20568</name>
</gene>
<accession>A0A0D0CS60</accession>
<protein>
    <submittedName>
        <fullName evidence="2">Uncharacterized protein</fullName>
    </submittedName>
</protein>
<dbReference type="HOGENOM" id="CLU_2923332_0_0_1"/>
<organism evidence="2 3">
    <name type="scientific">Paxillus rubicundulus Ve08.2h10</name>
    <dbReference type="NCBI Taxonomy" id="930991"/>
    <lineage>
        <taxon>Eukaryota</taxon>
        <taxon>Fungi</taxon>
        <taxon>Dikarya</taxon>
        <taxon>Basidiomycota</taxon>
        <taxon>Agaricomycotina</taxon>
        <taxon>Agaricomycetes</taxon>
        <taxon>Agaricomycetidae</taxon>
        <taxon>Boletales</taxon>
        <taxon>Paxilineae</taxon>
        <taxon>Paxillaceae</taxon>
        <taxon>Paxillus</taxon>
    </lineage>
</organism>
<sequence>MAMASAQKDFGSQDSSSMSVRSRGLVQSSILLELLSEGLIHIFSSVALDEKSIWTPTFHQL</sequence>
<dbReference type="AlphaFoldDB" id="A0A0D0CS60"/>
<name>A0A0D0CS60_9AGAM</name>
<dbReference type="EMBL" id="KN829487">
    <property type="protein sequence ID" value="KIK73711.1"/>
    <property type="molecule type" value="Genomic_DNA"/>
</dbReference>
<keyword evidence="3" id="KW-1185">Reference proteome</keyword>
<proteinExistence type="predicted"/>
<reference evidence="2 3" key="1">
    <citation type="submission" date="2014-04" db="EMBL/GenBank/DDBJ databases">
        <authorList>
            <consortium name="DOE Joint Genome Institute"/>
            <person name="Kuo A."/>
            <person name="Kohler A."/>
            <person name="Jargeat P."/>
            <person name="Nagy L.G."/>
            <person name="Floudas D."/>
            <person name="Copeland A."/>
            <person name="Barry K.W."/>
            <person name="Cichocki N."/>
            <person name="Veneault-Fourrey C."/>
            <person name="LaButti K."/>
            <person name="Lindquist E.A."/>
            <person name="Lipzen A."/>
            <person name="Lundell T."/>
            <person name="Morin E."/>
            <person name="Murat C."/>
            <person name="Sun H."/>
            <person name="Tunlid A."/>
            <person name="Henrissat B."/>
            <person name="Grigoriev I.V."/>
            <person name="Hibbett D.S."/>
            <person name="Martin F."/>
            <person name="Nordberg H.P."/>
            <person name="Cantor M.N."/>
            <person name="Hua S.X."/>
        </authorList>
    </citation>
    <scope>NUCLEOTIDE SEQUENCE [LARGE SCALE GENOMIC DNA]</scope>
    <source>
        <strain evidence="2 3">Ve08.2h10</strain>
    </source>
</reference>